<name>A0AAV1JQ98_9NEOP</name>
<protein>
    <submittedName>
        <fullName evidence="1">Uncharacterized protein</fullName>
    </submittedName>
</protein>
<evidence type="ECO:0000313" key="2">
    <source>
        <dbReference type="Proteomes" id="UP001497472"/>
    </source>
</evidence>
<sequence length="127" mass="14444">MTPSMRGQRQGQEAEAKSRKNIRCRVSGLVRQICYRLACRRIREQNNSRKSPTLAGNNRYAIRSGVKLPWSDAEPNRCNILCRNGKIKHPCNLLIAVASGHVRRFTNYKITLGRLFSAFEGLVALCR</sequence>
<dbReference type="EMBL" id="CAVLEF010000132">
    <property type="protein sequence ID" value="CAK1551497.1"/>
    <property type="molecule type" value="Genomic_DNA"/>
</dbReference>
<accession>A0AAV1JQ98</accession>
<organism evidence="1 2">
    <name type="scientific">Leptosia nina</name>
    <dbReference type="NCBI Taxonomy" id="320188"/>
    <lineage>
        <taxon>Eukaryota</taxon>
        <taxon>Metazoa</taxon>
        <taxon>Ecdysozoa</taxon>
        <taxon>Arthropoda</taxon>
        <taxon>Hexapoda</taxon>
        <taxon>Insecta</taxon>
        <taxon>Pterygota</taxon>
        <taxon>Neoptera</taxon>
        <taxon>Endopterygota</taxon>
        <taxon>Lepidoptera</taxon>
        <taxon>Glossata</taxon>
        <taxon>Ditrysia</taxon>
        <taxon>Papilionoidea</taxon>
        <taxon>Pieridae</taxon>
        <taxon>Pierinae</taxon>
        <taxon>Leptosia</taxon>
    </lineage>
</organism>
<gene>
    <name evidence="1" type="ORF">LNINA_LOCUS10630</name>
</gene>
<keyword evidence="2" id="KW-1185">Reference proteome</keyword>
<reference evidence="1 2" key="1">
    <citation type="submission" date="2023-11" db="EMBL/GenBank/DDBJ databases">
        <authorList>
            <person name="Okamura Y."/>
        </authorList>
    </citation>
    <scope>NUCLEOTIDE SEQUENCE [LARGE SCALE GENOMIC DNA]</scope>
</reference>
<proteinExistence type="predicted"/>
<comment type="caution">
    <text evidence="1">The sequence shown here is derived from an EMBL/GenBank/DDBJ whole genome shotgun (WGS) entry which is preliminary data.</text>
</comment>
<dbReference type="Proteomes" id="UP001497472">
    <property type="component" value="Unassembled WGS sequence"/>
</dbReference>
<dbReference type="AlphaFoldDB" id="A0AAV1JQ98"/>
<evidence type="ECO:0000313" key="1">
    <source>
        <dbReference type="EMBL" id="CAK1551497.1"/>
    </source>
</evidence>